<dbReference type="Proteomes" id="UP000532194">
    <property type="component" value="Unassembled WGS sequence"/>
</dbReference>
<keyword evidence="11" id="KW-1185">Reference proteome</keyword>
<evidence type="ECO:0000313" key="11">
    <source>
        <dbReference type="Proteomes" id="UP000532194"/>
    </source>
</evidence>
<name>A0A7Y0ESU4_9BIFI</name>
<reference evidence="10 11" key="1">
    <citation type="submission" date="2020-02" db="EMBL/GenBank/DDBJ databases">
        <title>Characterization of phylogenetic diversity of novel bifidobacterial species isolated in Czech ZOOs.</title>
        <authorList>
            <person name="Lugli G.A."/>
            <person name="Vera N.B."/>
            <person name="Ventura M."/>
        </authorList>
    </citation>
    <scope>NUCLEOTIDE SEQUENCE [LARGE SCALE GENOMIC DNA]</scope>
    <source>
        <strain evidence="10 11">DSM 109957</strain>
    </source>
</reference>
<evidence type="ECO:0000256" key="6">
    <source>
        <dbReference type="ARBA" id="ARBA00038076"/>
    </source>
</evidence>
<feature type="domain" description="ABC3 transporter permease C-terminal" evidence="8">
    <location>
        <begin position="269"/>
        <end position="381"/>
    </location>
</feature>
<evidence type="ECO:0000313" key="10">
    <source>
        <dbReference type="EMBL" id="NMM94706.1"/>
    </source>
</evidence>
<dbReference type="PANTHER" id="PTHR30572:SF4">
    <property type="entry name" value="ABC TRANSPORTER PERMEASE YTRF"/>
    <property type="match status" value="1"/>
</dbReference>
<keyword evidence="10" id="KW-0547">Nucleotide-binding</keyword>
<dbReference type="InterPro" id="IPR025857">
    <property type="entry name" value="MacB_PCD"/>
</dbReference>
<dbReference type="Pfam" id="PF02687">
    <property type="entry name" value="FtsX"/>
    <property type="match status" value="1"/>
</dbReference>
<evidence type="ECO:0000256" key="2">
    <source>
        <dbReference type="ARBA" id="ARBA00022475"/>
    </source>
</evidence>
<keyword evidence="4 7" id="KW-1133">Transmembrane helix</keyword>
<dbReference type="EMBL" id="JAAIII010000006">
    <property type="protein sequence ID" value="NMM94706.1"/>
    <property type="molecule type" value="Genomic_DNA"/>
</dbReference>
<gene>
    <name evidence="10" type="ORF">G1C95_1894</name>
</gene>
<evidence type="ECO:0000259" key="8">
    <source>
        <dbReference type="Pfam" id="PF02687"/>
    </source>
</evidence>
<dbReference type="Pfam" id="PF12704">
    <property type="entry name" value="MacB_PCD"/>
    <property type="match status" value="1"/>
</dbReference>
<accession>A0A7Y0ESU4</accession>
<organism evidence="10 11">
    <name type="scientific">Bifidobacterium oedipodis</name>
    <dbReference type="NCBI Taxonomy" id="2675322"/>
    <lineage>
        <taxon>Bacteria</taxon>
        <taxon>Bacillati</taxon>
        <taxon>Actinomycetota</taxon>
        <taxon>Actinomycetes</taxon>
        <taxon>Bifidobacteriales</taxon>
        <taxon>Bifidobacteriaceae</taxon>
        <taxon>Bifidobacterium</taxon>
    </lineage>
</organism>
<keyword evidence="10" id="KW-0067">ATP-binding</keyword>
<feature type="domain" description="MacB-like periplasmic core" evidence="9">
    <location>
        <begin position="20"/>
        <end position="229"/>
    </location>
</feature>
<dbReference type="RefSeq" id="WP_169172727.1">
    <property type="nucleotide sequence ID" value="NZ_JAAIII010000006.1"/>
</dbReference>
<keyword evidence="5 7" id="KW-0472">Membrane</keyword>
<comment type="caution">
    <text evidence="10">The sequence shown here is derived from an EMBL/GenBank/DDBJ whole genome shotgun (WGS) entry which is preliminary data.</text>
</comment>
<evidence type="ECO:0000256" key="7">
    <source>
        <dbReference type="SAM" id="Phobius"/>
    </source>
</evidence>
<protein>
    <submittedName>
        <fullName evidence="10">Macrolide ABC transporter ATP-binding protein</fullName>
    </submittedName>
</protein>
<keyword evidence="3 7" id="KW-0812">Transmembrane</keyword>
<comment type="similarity">
    <text evidence="6">Belongs to the ABC-4 integral membrane protein family.</text>
</comment>
<keyword evidence="2" id="KW-1003">Cell membrane</keyword>
<feature type="transmembrane region" description="Helical" evidence="7">
    <location>
        <begin position="266"/>
        <end position="285"/>
    </location>
</feature>
<dbReference type="InterPro" id="IPR003838">
    <property type="entry name" value="ABC3_permease_C"/>
</dbReference>
<feature type="transmembrane region" description="Helical" evidence="7">
    <location>
        <begin position="348"/>
        <end position="371"/>
    </location>
</feature>
<feature type="transmembrane region" description="Helical" evidence="7">
    <location>
        <begin position="297"/>
        <end position="316"/>
    </location>
</feature>
<dbReference type="GO" id="GO:0005524">
    <property type="term" value="F:ATP binding"/>
    <property type="evidence" value="ECO:0007669"/>
    <property type="project" value="UniProtKB-KW"/>
</dbReference>
<dbReference type="GO" id="GO:0022857">
    <property type="term" value="F:transmembrane transporter activity"/>
    <property type="evidence" value="ECO:0007669"/>
    <property type="project" value="TreeGrafter"/>
</dbReference>
<evidence type="ECO:0000259" key="9">
    <source>
        <dbReference type="Pfam" id="PF12704"/>
    </source>
</evidence>
<evidence type="ECO:0000256" key="5">
    <source>
        <dbReference type="ARBA" id="ARBA00023136"/>
    </source>
</evidence>
<evidence type="ECO:0000256" key="3">
    <source>
        <dbReference type="ARBA" id="ARBA00022692"/>
    </source>
</evidence>
<dbReference type="GO" id="GO:0005886">
    <property type="term" value="C:plasma membrane"/>
    <property type="evidence" value="ECO:0007669"/>
    <property type="project" value="UniProtKB-SubCell"/>
</dbReference>
<feature type="transmembrane region" description="Helical" evidence="7">
    <location>
        <begin position="322"/>
        <end position="341"/>
    </location>
</feature>
<sequence>MTNPVTCALLALARRWRRNLLSMLAVLFCAATLVALQGIGLASGDRTAQRFLDMEDSTVEVTLPTSAWELNERELTARLDGIAQVIEAGTLNIPDGSGVSLDVSSTAWGISVSASAAIASMEGLEARGAALTAGLPLPPDEDPSNDHRIVLLGTRLARQLGITMAQPDAAVDIGGVRLRVTGTIQDADGRSALSTAVIMGPDTARMLGILPMQRVMHVAVEDGSVTRVAQALPVALLPSDPETVAVRAPSDPARLRAGLLEDSETTAGIITGVMVGVTAFSIINTMQMAVSERRREIGISLALGMPAWHIAAQFLLEAMLLGLAGGMLGMFVGAQAAAVIAYANGWRFLLPVSVLGVPVLGAVAGAVSGTLPAVQATKVNPAELLRST</sequence>
<dbReference type="InterPro" id="IPR050250">
    <property type="entry name" value="Macrolide_Exporter_MacB"/>
</dbReference>
<evidence type="ECO:0000256" key="1">
    <source>
        <dbReference type="ARBA" id="ARBA00004651"/>
    </source>
</evidence>
<evidence type="ECO:0000256" key="4">
    <source>
        <dbReference type="ARBA" id="ARBA00022989"/>
    </source>
</evidence>
<proteinExistence type="inferred from homology"/>
<dbReference type="PANTHER" id="PTHR30572">
    <property type="entry name" value="MEMBRANE COMPONENT OF TRANSPORTER-RELATED"/>
    <property type="match status" value="1"/>
</dbReference>
<dbReference type="AlphaFoldDB" id="A0A7Y0ESU4"/>
<comment type="subcellular location">
    <subcellularLocation>
        <location evidence="1">Cell membrane</location>
        <topology evidence="1">Multi-pass membrane protein</topology>
    </subcellularLocation>
</comment>